<protein>
    <submittedName>
        <fullName evidence="7">6-phosphogluconate dehydrogenase, NAD-binding protein</fullName>
    </submittedName>
</protein>
<keyword evidence="8" id="KW-1185">Reference proteome</keyword>
<evidence type="ECO:0000256" key="4">
    <source>
        <dbReference type="PIRSR" id="PIRSR000103-1"/>
    </source>
</evidence>
<dbReference type="PANTHER" id="PTHR43580:SF2">
    <property type="entry name" value="CYTOKINE-LIKE NUCLEAR FACTOR N-PAC"/>
    <property type="match status" value="1"/>
</dbReference>
<dbReference type="eggNOG" id="COG2084">
    <property type="taxonomic scope" value="Bacteria"/>
</dbReference>
<dbReference type="KEGG" id="ace:Acel_1045"/>
<sequence length="305" mass="31402">MTQVAVLGLGAMGSAMAARLHDAGAELILWNRTRERAQALGERLGAKVAATPAEAVADVPVALTSLADRRAVEDVFLGPDGVVAGARPGLVVAELSTVEPEVARAIAPELRAKGADILDVPVSGSVAVAREGGLTLMVGGEDASLDAIRPVLDIIGRRIFHLGPLGSGAAMKLAVNTVIHGLNAALAEGLVLAERAGIPRSLAYDVFASSAAGAPFVHYKRQAFEDPEHAPVDFRLALVRKDLELILALGEQTGTPLPQAAKNLAIVAAALDHVGDRDISALAVYLRGLASRSFSTEAPAPGTPQ</sequence>
<dbReference type="InterPro" id="IPR002204">
    <property type="entry name" value="3-OH-isobutyrate_DH-rel_CS"/>
</dbReference>
<dbReference type="PANTHER" id="PTHR43580">
    <property type="entry name" value="OXIDOREDUCTASE GLYR1-RELATED"/>
    <property type="match status" value="1"/>
</dbReference>
<dbReference type="HOGENOM" id="CLU_035117_1_3_11"/>
<dbReference type="RefSeq" id="WP_011719881.1">
    <property type="nucleotide sequence ID" value="NC_008578.1"/>
</dbReference>
<feature type="domain" description="3-hydroxyisobutyrate dehydrogenase-like NAD-binding" evidence="6">
    <location>
        <begin position="166"/>
        <end position="283"/>
    </location>
</feature>
<dbReference type="InterPro" id="IPR015815">
    <property type="entry name" value="HIBADH-related"/>
</dbReference>
<dbReference type="InterPro" id="IPR006115">
    <property type="entry name" value="6PGDH_NADP-bd"/>
</dbReference>
<feature type="domain" description="6-phosphogluconate dehydrogenase NADP-binding" evidence="5">
    <location>
        <begin position="3"/>
        <end position="163"/>
    </location>
</feature>
<keyword evidence="3" id="KW-0520">NAD</keyword>
<dbReference type="GO" id="GO:0051287">
    <property type="term" value="F:NAD binding"/>
    <property type="evidence" value="ECO:0007669"/>
    <property type="project" value="InterPro"/>
</dbReference>
<organism evidence="7 8">
    <name type="scientific">Acidothermus cellulolyticus (strain ATCC 43068 / DSM 8971 / 11B)</name>
    <dbReference type="NCBI Taxonomy" id="351607"/>
    <lineage>
        <taxon>Bacteria</taxon>
        <taxon>Bacillati</taxon>
        <taxon>Actinomycetota</taxon>
        <taxon>Actinomycetes</taxon>
        <taxon>Acidothermales</taxon>
        <taxon>Acidothermaceae</taxon>
        <taxon>Acidothermus</taxon>
    </lineage>
</organism>
<reference evidence="7 8" key="1">
    <citation type="journal article" date="2009" name="Genome Res.">
        <title>Complete genome of the cellulolytic thermophile Acidothermus cellulolyticus 11B provides insights into its ecophysiological and evolutionary adaptations.</title>
        <authorList>
            <person name="Barabote R.D."/>
            <person name="Xie G."/>
            <person name="Leu D.H."/>
            <person name="Normand P."/>
            <person name="Necsulea A."/>
            <person name="Daubin V."/>
            <person name="Medigue C."/>
            <person name="Adney W.S."/>
            <person name="Xu X.C."/>
            <person name="Lapidus A."/>
            <person name="Parales R.E."/>
            <person name="Detter C."/>
            <person name="Pujic P."/>
            <person name="Bruce D."/>
            <person name="Lavire C."/>
            <person name="Challacombe J.F."/>
            <person name="Brettin T.S."/>
            <person name="Berry A.M."/>
        </authorList>
    </citation>
    <scope>NUCLEOTIDE SEQUENCE [LARGE SCALE GENOMIC DNA]</scope>
    <source>
        <strain evidence="8">ATCC 43068 / DSM 8971 / 11B</strain>
    </source>
</reference>
<evidence type="ECO:0000313" key="8">
    <source>
        <dbReference type="Proteomes" id="UP000008221"/>
    </source>
</evidence>
<dbReference type="InterPro" id="IPR036291">
    <property type="entry name" value="NAD(P)-bd_dom_sf"/>
</dbReference>
<dbReference type="InterPro" id="IPR029154">
    <property type="entry name" value="HIBADH-like_NADP-bd"/>
</dbReference>
<dbReference type="SUPFAM" id="SSF48179">
    <property type="entry name" value="6-phosphogluconate dehydrogenase C-terminal domain-like"/>
    <property type="match status" value="1"/>
</dbReference>
<dbReference type="SUPFAM" id="SSF51735">
    <property type="entry name" value="NAD(P)-binding Rossmann-fold domains"/>
    <property type="match status" value="1"/>
</dbReference>
<dbReference type="GO" id="GO:0016491">
    <property type="term" value="F:oxidoreductase activity"/>
    <property type="evidence" value="ECO:0007669"/>
    <property type="project" value="UniProtKB-KW"/>
</dbReference>
<dbReference type="Gene3D" id="1.10.1040.10">
    <property type="entry name" value="N-(1-d-carboxylethyl)-l-norvaline Dehydrogenase, domain 2"/>
    <property type="match status" value="1"/>
</dbReference>
<dbReference type="PROSITE" id="PS00895">
    <property type="entry name" value="3_HYDROXYISOBUT_DH"/>
    <property type="match status" value="1"/>
</dbReference>
<dbReference type="STRING" id="351607.Acel_1045"/>
<evidence type="ECO:0000259" key="6">
    <source>
        <dbReference type="Pfam" id="PF14833"/>
    </source>
</evidence>
<proteinExistence type="inferred from homology"/>
<dbReference type="InParanoid" id="A0LTQ8"/>
<dbReference type="FunCoup" id="A0LTQ8">
    <property type="interactions" value="244"/>
</dbReference>
<dbReference type="InterPro" id="IPR008927">
    <property type="entry name" value="6-PGluconate_DH-like_C_sf"/>
</dbReference>
<dbReference type="Proteomes" id="UP000008221">
    <property type="component" value="Chromosome"/>
</dbReference>
<dbReference type="AlphaFoldDB" id="A0LTQ8"/>
<evidence type="ECO:0000256" key="3">
    <source>
        <dbReference type="ARBA" id="ARBA00023027"/>
    </source>
</evidence>
<accession>A0LTQ8</accession>
<evidence type="ECO:0000256" key="2">
    <source>
        <dbReference type="ARBA" id="ARBA00023002"/>
    </source>
</evidence>
<evidence type="ECO:0000313" key="7">
    <source>
        <dbReference type="EMBL" id="ABK52818.1"/>
    </source>
</evidence>
<keyword evidence="2" id="KW-0560">Oxidoreductase</keyword>
<dbReference type="GO" id="GO:0050661">
    <property type="term" value="F:NADP binding"/>
    <property type="evidence" value="ECO:0007669"/>
    <property type="project" value="InterPro"/>
</dbReference>
<dbReference type="GO" id="GO:0016054">
    <property type="term" value="P:organic acid catabolic process"/>
    <property type="evidence" value="ECO:0007669"/>
    <property type="project" value="UniProtKB-ARBA"/>
</dbReference>
<gene>
    <name evidence="7" type="ordered locus">Acel_1045</name>
</gene>
<dbReference type="Pfam" id="PF03446">
    <property type="entry name" value="NAD_binding_2"/>
    <property type="match status" value="1"/>
</dbReference>
<dbReference type="Pfam" id="PF14833">
    <property type="entry name" value="NAD_binding_11"/>
    <property type="match status" value="1"/>
</dbReference>
<name>A0LTQ8_ACIC1</name>
<dbReference type="EMBL" id="CP000481">
    <property type="protein sequence ID" value="ABK52818.1"/>
    <property type="molecule type" value="Genomic_DNA"/>
</dbReference>
<evidence type="ECO:0000256" key="1">
    <source>
        <dbReference type="ARBA" id="ARBA00009080"/>
    </source>
</evidence>
<feature type="active site" evidence="4">
    <location>
        <position position="172"/>
    </location>
</feature>
<dbReference type="PIRSF" id="PIRSF000103">
    <property type="entry name" value="HIBADH"/>
    <property type="match status" value="1"/>
</dbReference>
<dbReference type="Gene3D" id="3.40.50.720">
    <property type="entry name" value="NAD(P)-binding Rossmann-like Domain"/>
    <property type="match status" value="1"/>
</dbReference>
<evidence type="ECO:0000259" key="5">
    <source>
        <dbReference type="Pfam" id="PF03446"/>
    </source>
</evidence>
<dbReference type="InterPro" id="IPR013328">
    <property type="entry name" value="6PGD_dom2"/>
</dbReference>
<comment type="similarity">
    <text evidence="1">Belongs to the HIBADH-related family.</text>
</comment>
<dbReference type="InterPro" id="IPR051265">
    <property type="entry name" value="HIBADH-related_NP60_sf"/>
</dbReference>